<evidence type="ECO:0000256" key="5">
    <source>
        <dbReference type="ARBA" id="ARBA00022692"/>
    </source>
</evidence>
<dbReference type="PROSITE" id="PS50928">
    <property type="entry name" value="ABC_TM1"/>
    <property type="match status" value="1"/>
</dbReference>
<dbReference type="NCBIfam" id="TIGR00974">
    <property type="entry name" value="3a0107s02c"/>
    <property type="match status" value="1"/>
</dbReference>
<feature type="domain" description="ABC transmembrane type-1" evidence="9">
    <location>
        <begin position="62"/>
        <end position="280"/>
    </location>
</feature>
<keyword evidence="11" id="KW-1185">Reference proteome</keyword>
<keyword evidence="7 8" id="KW-0472">Membrane</keyword>
<proteinExistence type="inferred from homology"/>
<dbReference type="OrthoDB" id="9785113at2"/>
<evidence type="ECO:0000256" key="6">
    <source>
        <dbReference type="ARBA" id="ARBA00022989"/>
    </source>
</evidence>
<dbReference type="STRING" id="1121338.CLTEP_03320"/>
<dbReference type="InterPro" id="IPR000515">
    <property type="entry name" value="MetI-like"/>
</dbReference>
<organism evidence="10 11">
    <name type="scientific">Clostridium tepidiprofundi DSM 19306</name>
    <dbReference type="NCBI Taxonomy" id="1121338"/>
    <lineage>
        <taxon>Bacteria</taxon>
        <taxon>Bacillati</taxon>
        <taxon>Bacillota</taxon>
        <taxon>Clostridia</taxon>
        <taxon>Eubacteriales</taxon>
        <taxon>Clostridiaceae</taxon>
        <taxon>Clostridium</taxon>
    </lineage>
</organism>
<feature type="transmembrane region" description="Helical" evidence="8">
    <location>
        <begin position="261"/>
        <end position="284"/>
    </location>
</feature>
<evidence type="ECO:0000313" key="11">
    <source>
        <dbReference type="Proteomes" id="UP000075531"/>
    </source>
</evidence>
<evidence type="ECO:0000313" key="10">
    <source>
        <dbReference type="EMBL" id="KYH35938.1"/>
    </source>
</evidence>
<feature type="transmembrane region" description="Helical" evidence="8">
    <location>
        <begin position="66"/>
        <end position="87"/>
    </location>
</feature>
<sequence>MKAKVIDKLWTVILYIVSILVVALLAMLIIYILYTGRNCFDINFLFGDPKIGEAGGGIAPQLFNSFYMLIVSLSISVPFGIGAGIYLSQYAKDGFWVRIIRASIEAIAALPSIVVGLFGLLVFVNMTGWGFTLFGGALAITILNLPALTRVSENAITAAAEGIKEASLGLGATKWQTIWKVILPTAFSQILTGIILAAGRIFGEAAALLYTAGMSAQHLNFGVANILTGKSPFSLFRSAETLAVYIFQLNSEASVPDATKIASGASAVLIIMVLIFNIGARILGKKLHEKYTGKNN</sequence>
<evidence type="ECO:0000256" key="3">
    <source>
        <dbReference type="ARBA" id="ARBA00022448"/>
    </source>
</evidence>
<keyword evidence="6 8" id="KW-1133">Transmembrane helix</keyword>
<evidence type="ECO:0000256" key="7">
    <source>
        <dbReference type="ARBA" id="ARBA00023136"/>
    </source>
</evidence>
<dbReference type="InterPro" id="IPR005672">
    <property type="entry name" value="Phosphate_PstA"/>
</dbReference>
<comment type="subcellular location">
    <subcellularLocation>
        <location evidence="1 8">Cell membrane</location>
        <topology evidence="1 8">Multi-pass membrane protein</topology>
    </subcellularLocation>
</comment>
<dbReference type="PATRIC" id="fig|1121338.3.peg.335"/>
<name>A0A151B7M4_9CLOT</name>
<evidence type="ECO:0000259" key="9">
    <source>
        <dbReference type="PROSITE" id="PS50928"/>
    </source>
</evidence>
<evidence type="ECO:0000256" key="8">
    <source>
        <dbReference type="RuleBase" id="RU363043"/>
    </source>
</evidence>
<dbReference type="PANTHER" id="PTHR43470:SF4">
    <property type="entry name" value="ABC TRANSPORTER PERMEASE PROTEIN YQGI-RELATED"/>
    <property type="match status" value="1"/>
</dbReference>
<evidence type="ECO:0000256" key="4">
    <source>
        <dbReference type="ARBA" id="ARBA00022475"/>
    </source>
</evidence>
<dbReference type="EMBL" id="LTBA01000001">
    <property type="protein sequence ID" value="KYH35938.1"/>
    <property type="molecule type" value="Genomic_DNA"/>
</dbReference>
<evidence type="ECO:0000256" key="1">
    <source>
        <dbReference type="ARBA" id="ARBA00004651"/>
    </source>
</evidence>
<dbReference type="GO" id="GO:0005315">
    <property type="term" value="F:phosphate transmembrane transporter activity"/>
    <property type="evidence" value="ECO:0007669"/>
    <property type="project" value="InterPro"/>
</dbReference>
<dbReference type="GO" id="GO:0005886">
    <property type="term" value="C:plasma membrane"/>
    <property type="evidence" value="ECO:0007669"/>
    <property type="project" value="UniProtKB-SubCell"/>
</dbReference>
<evidence type="ECO:0000256" key="2">
    <source>
        <dbReference type="ARBA" id="ARBA00007069"/>
    </source>
</evidence>
<comment type="similarity">
    <text evidence="2 8">Belongs to the binding-protein-dependent transport system permease family. CysTW subfamily.</text>
</comment>
<comment type="caution">
    <text evidence="10">The sequence shown here is derived from an EMBL/GenBank/DDBJ whole genome shotgun (WGS) entry which is preliminary data.</text>
</comment>
<feature type="transmembrane region" description="Helical" evidence="8">
    <location>
        <begin position="99"/>
        <end position="123"/>
    </location>
</feature>
<dbReference type="Gene3D" id="1.10.3720.10">
    <property type="entry name" value="MetI-like"/>
    <property type="match status" value="1"/>
</dbReference>
<keyword evidence="5 8" id="KW-0812">Transmembrane</keyword>
<accession>A0A151B7M4</accession>
<gene>
    <name evidence="10" type="primary">pstA</name>
    <name evidence="10" type="ORF">CLTEP_03320</name>
</gene>
<dbReference type="InterPro" id="IPR035906">
    <property type="entry name" value="MetI-like_sf"/>
</dbReference>
<keyword evidence="3" id="KW-0813">Transport</keyword>
<dbReference type="PANTHER" id="PTHR43470">
    <property type="entry name" value="PHOSPHATE TRANSPORT SYSTEM PERMEASE PROTEIN PSTA-RELATED"/>
    <property type="match status" value="1"/>
</dbReference>
<dbReference type="RefSeq" id="WP_066821528.1">
    <property type="nucleotide sequence ID" value="NZ_LTBA01000001.1"/>
</dbReference>
<dbReference type="GO" id="GO:0035435">
    <property type="term" value="P:phosphate ion transmembrane transport"/>
    <property type="evidence" value="ECO:0007669"/>
    <property type="project" value="InterPro"/>
</dbReference>
<protein>
    <recommendedName>
        <fullName evidence="8">Phosphate transport system permease protein PstA</fullName>
    </recommendedName>
</protein>
<feature type="transmembrane region" description="Helical" evidence="8">
    <location>
        <begin position="181"/>
        <end position="202"/>
    </location>
</feature>
<dbReference type="SUPFAM" id="SSF161098">
    <property type="entry name" value="MetI-like"/>
    <property type="match status" value="1"/>
</dbReference>
<feature type="transmembrane region" description="Helical" evidence="8">
    <location>
        <begin position="12"/>
        <end position="34"/>
    </location>
</feature>
<dbReference type="AlphaFoldDB" id="A0A151B7M4"/>
<feature type="transmembrane region" description="Helical" evidence="8">
    <location>
        <begin position="129"/>
        <end position="148"/>
    </location>
</feature>
<dbReference type="Proteomes" id="UP000075531">
    <property type="component" value="Unassembled WGS sequence"/>
</dbReference>
<keyword evidence="4 8" id="KW-1003">Cell membrane</keyword>
<dbReference type="Pfam" id="PF00528">
    <property type="entry name" value="BPD_transp_1"/>
    <property type="match status" value="1"/>
</dbReference>
<dbReference type="CDD" id="cd06261">
    <property type="entry name" value="TM_PBP2"/>
    <property type="match status" value="1"/>
</dbReference>
<reference evidence="10 11" key="1">
    <citation type="submission" date="2016-02" db="EMBL/GenBank/DDBJ databases">
        <title>Genome sequence of Clostridium tepidiprofundi DSM 19306.</title>
        <authorList>
            <person name="Poehlein A."/>
            <person name="Daniel R."/>
        </authorList>
    </citation>
    <scope>NUCLEOTIDE SEQUENCE [LARGE SCALE GENOMIC DNA]</scope>
    <source>
        <strain evidence="10 11">DSM 19306</strain>
    </source>
</reference>